<reference evidence="3 4" key="1">
    <citation type="submission" date="2020-02" db="EMBL/GenBank/DDBJ databases">
        <authorList>
            <person name="Ma Q."/>
            <person name="Huang Y."/>
            <person name="Song X."/>
            <person name="Pei D."/>
        </authorList>
    </citation>
    <scope>NUCLEOTIDE SEQUENCE [LARGE SCALE GENOMIC DNA]</scope>
    <source>
        <strain evidence="3">Sxm20200214</strain>
        <tissue evidence="3">Leaf</tissue>
    </source>
</reference>
<evidence type="ECO:0000256" key="2">
    <source>
        <dbReference type="SAM" id="MobiDB-lite"/>
    </source>
</evidence>
<accession>A0A8X7PYV3</accession>
<keyword evidence="1" id="KW-0175">Coiled coil</keyword>
<organism evidence="3 4">
    <name type="scientific">Brassica carinata</name>
    <name type="common">Ethiopian mustard</name>
    <name type="synonym">Abyssinian cabbage</name>
    <dbReference type="NCBI Taxonomy" id="52824"/>
    <lineage>
        <taxon>Eukaryota</taxon>
        <taxon>Viridiplantae</taxon>
        <taxon>Streptophyta</taxon>
        <taxon>Embryophyta</taxon>
        <taxon>Tracheophyta</taxon>
        <taxon>Spermatophyta</taxon>
        <taxon>Magnoliopsida</taxon>
        <taxon>eudicotyledons</taxon>
        <taxon>Gunneridae</taxon>
        <taxon>Pentapetalae</taxon>
        <taxon>rosids</taxon>
        <taxon>malvids</taxon>
        <taxon>Brassicales</taxon>
        <taxon>Brassicaceae</taxon>
        <taxon>Brassiceae</taxon>
        <taxon>Brassica</taxon>
    </lineage>
</organism>
<dbReference type="AlphaFoldDB" id="A0A8X7PYV3"/>
<name>A0A8X7PYV3_BRACI</name>
<evidence type="ECO:0000313" key="3">
    <source>
        <dbReference type="EMBL" id="KAG2259897.1"/>
    </source>
</evidence>
<protein>
    <submittedName>
        <fullName evidence="3">Uncharacterized protein</fullName>
    </submittedName>
</protein>
<comment type="caution">
    <text evidence="3">The sequence shown here is derived from an EMBL/GenBank/DDBJ whole genome shotgun (WGS) entry which is preliminary data.</text>
</comment>
<dbReference type="Proteomes" id="UP000886595">
    <property type="component" value="Unassembled WGS sequence"/>
</dbReference>
<evidence type="ECO:0000313" key="4">
    <source>
        <dbReference type="Proteomes" id="UP000886595"/>
    </source>
</evidence>
<feature type="compositionally biased region" description="Acidic residues" evidence="2">
    <location>
        <begin position="45"/>
        <end position="62"/>
    </location>
</feature>
<feature type="coiled-coil region" evidence="1">
    <location>
        <begin position="80"/>
        <end position="114"/>
    </location>
</feature>
<dbReference type="EMBL" id="JAAMPC010000015">
    <property type="protein sequence ID" value="KAG2259897.1"/>
    <property type="molecule type" value="Genomic_DNA"/>
</dbReference>
<sequence>MTPPATNLVEHEGQMIASPPAIVPPPASGPLTVEEDACDITVEEEEAVDEHEIDEEASDDDSDKVLDSVGSCLCGEGNHIRNLEKNLVALEKAMVELKATRDDVLTEVQREEAKGQ</sequence>
<gene>
    <name evidence="3" type="ORF">Bca52824_079191</name>
</gene>
<keyword evidence="4" id="KW-1185">Reference proteome</keyword>
<feature type="region of interest" description="Disordered" evidence="2">
    <location>
        <begin position="45"/>
        <end position="65"/>
    </location>
</feature>
<evidence type="ECO:0000256" key="1">
    <source>
        <dbReference type="SAM" id="Coils"/>
    </source>
</evidence>
<proteinExistence type="predicted"/>